<organism evidence="1 2">
    <name type="scientific">Danaus chrysippus</name>
    <name type="common">African queen</name>
    <dbReference type="NCBI Taxonomy" id="151541"/>
    <lineage>
        <taxon>Eukaryota</taxon>
        <taxon>Metazoa</taxon>
        <taxon>Ecdysozoa</taxon>
        <taxon>Arthropoda</taxon>
        <taxon>Hexapoda</taxon>
        <taxon>Insecta</taxon>
        <taxon>Pterygota</taxon>
        <taxon>Neoptera</taxon>
        <taxon>Endopterygota</taxon>
        <taxon>Lepidoptera</taxon>
        <taxon>Glossata</taxon>
        <taxon>Ditrysia</taxon>
        <taxon>Papilionoidea</taxon>
        <taxon>Nymphalidae</taxon>
        <taxon>Danainae</taxon>
        <taxon>Danaini</taxon>
        <taxon>Danaina</taxon>
        <taxon>Danaus</taxon>
        <taxon>Anosia</taxon>
    </lineage>
</organism>
<dbReference type="AlphaFoldDB" id="A0A8J2VRG3"/>
<name>A0A8J2VRG3_9NEOP</name>
<gene>
    <name evidence="1" type="ORF">DCHRY22_LOCUS4624</name>
</gene>
<protein>
    <submittedName>
        <fullName evidence="1">(African queen) hypothetical protein</fullName>
    </submittedName>
</protein>
<proteinExistence type="predicted"/>
<dbReference type="Proteomes" id="UP000789524">
    <property type="component" value="Unassembled WGS sequence"/>
</dbReference>
<keyword evidence="2" id="KW-1185">Reference proteome</keyword>
<dbReference type="EMBL" id="CAKASE010000049">
    <property type="protein sequence ID" value="CAG9563489.1"/>
    <property type="molecule type" value="Genomic_DNA"/>
</dbReference>
<reference evidence="1" key="1">
    <citation type="submission" date="2021-09" db="EMBL/GenBank/DDBJ databases">
        <authorList>
            <person name="Martin H S."/>
        </authorList>
    </citation>
    <scope>NUCLEOTIDE SEQUENCE</scope>
</reference>
<evidence type="ECO:0000313" key="2">
    <source>
        <dbReference type="Proteomes" id="UP000789524"/>
    </source>
</evidence>
<comment type="caution">
    <text evidence="1">The sequence shown here is derived from an EMBL/GenBank/DDBJ whole genome shotgun (WGS) entry which is preliminary data.</text>
</comment>
<sequence length="73" mass="8211">MIVDILIKGLHRPNHEAFSRAMGLRSGENVIRNGDKRLNFVPNSVEDTQFIGHLLFQFCVEYVTSPVGTPQEA</sequence>
<evidence type="ECO:0000313" key="1">
    <source>
        <dbReference type="EMBL" id="CAG9563489.1"/>
    </source>
</evidence>
<accession>A0A8J2VRG3</accession>
<dbReference type="OrthoDB" id="413361at2759"/>